<dbReference type="SUPFAM" id="SSF53254">
    <property type="entry name" value="Phosphoglycerate mutase-like"/>
    <property type="match status" value="1"/>
</dbReference>
<dbReference type="Gene3D" id="3.40.50.1240">
    <property type="entry name" value="Phosphoglycerate mutase-like"/>
    <property type="match status" value="1"/>
</dbReference>
<keyword evidence="4" id="KW-1185">Reference proteome</keyword>
<sequence length="262" mass="26973">MRKSISFALTGAAAVAAACTLAAPAAAAPHGSSGSLGSIADIPGFGSLAPGGSGEKSITFVRHGESYGNVSGYLHTDAPGPYLTDKGVEQAQAAAQKLAAEGYDCVFSSNLARTQQTAEPTAELLDLPVRVLPGLREIEGGAYESMAMEDPENHYVDVLMAWIMAGDLDAAVPGGESGHEFMDRTGAAVQTIYDSGCEKSVAFAHGGMIMAWAANGTDNFDRNMVIEHPLDNTDEVRVTGSPGDWSITEWNGVPAAAAPVAG</sequence>
<dbReference type="PANTHER" id="PTHR48100">
    <property type="entry name" value="BROAD-SPECIFICITY PHOSPHATASE YOR283W-RELATED"/>
    <property type="match status" value="1"/>
</dbReference>
<dbReference type="Proteomes" id="UP000317344">
    <property type="component" value="Chromosome"/>
</dbReference>
<gene>
    <name evidence="3" type="ORF">FO059_01550</name>
</gene>
<reference evidence="3 4" key="1">
    <citation type="submission" date="2019-07" db="EMBL/GenBank/DDBJ databases">
        <title>Tomitella cavernea sp. nov., an actinomycete isolated from soil.</title>
        <authorList>
            <person name="Cheng J."/>
        </authorList>
    </citation>
    <scope>NUCLEOTIDE SEQUENCE [LARGE SCALE GENOMIC DNA]</scope>
    <source>
        <strain evidence="3 4">HY188</strain>
    </source>
</reference>
<dbReference type="AlphaFoldDB" id="A0A516WZN8"/>
<dbReference type="PANTHER" id="PTHR48100:SF58">
    <property type="entry name" value="PE-PGRS FAMILY PROTEIN PE_PGRS11"/>
    <property type="match status" value="1"/>
</dbReference>
<evidence type="ECO:0000313" key="4">
    <source>
        <dbReference type="Proteomes" id="UP000317344"/>
    </source>
</evidence>
<feature type="binding site" evidence="1">
    <location>
        <begin position="62"/>
        <end position="69"/>
    </location>
    <ligand>
        <name>substrate</name>
    </ligand>
</feature>
<dbReference type="GO" id="GO:0005737">
    <property type="term" value="C:cytoplasm"/>
    <property type="evidence" value="ECO:0007669"/>
    <property type="project" value="TreeGrafter"/>
</dbReference>
<proteinExistence type="predicted"/>
<feature type="signal peptide" evidence="2">
    <location>
        <begin position="1"/>
        <end position="27"/>
    </location>
</feature>
<dbReference type="OrthoDB" id="9793115at2"/>
<feature type="chain" id="PRO_5022118665" evidence="2">
    <location>
        <begin position="28"/>
        <end position="262"/>
    </location>
</feature>
<dbReference type="GO" id="GO:0016791">
    <property type="term" value="F:phosphatase activity"/>
    <property type="evidence" value="ECO:0007669"/>
    <property type="project" value="TreeGrafter"/>
</dbReference>
<dbReference type="EMBL" id="CP041765">
    <property type="protein sequence ID" value="QDQ96265.1"/>
    <property type="molecule type" value="Genomic_DNA"/>
</dbReference>
<dbReference type="InterPro" id="IPR013078">
    <property type="entry name" value="His_Pase_superF_clade-1"/>
</dbReference>
<dbReference type="KEGG" id="toy:FO059_01550"/>
<accession>A0A516WZN8</accession>
<dbReference type="RefSeq" id="WP_143905779.1">
    <property type="nucleotide sequence ID" value="NZ_CP041765.1"/>
</dbReference>
<dbReference type="InterPro" id="IPR029033">
    <property type="entry name" value="His_PPase_superfam"/>
</dbReference>
<feature type="binding site" evidence="1">
    <location>
        <position position="113"/>
    </location>
    <ligand>
        <name>substrate</name>
    </ligand>
</feature>
<reference evidence="3 4" key="2">
    <citation type="submission" date="2019-07" db="EMBL/GenBank/DDBJ databases">
        <authorList>
            <person name="Huang Y."/>
        </authorList>
    </citation>
    <scope>NUCLEOTIDE SEQUENCE [LARGE SCALE GENOMIC DNA]</scope>
    <source>
        <strain evidence="3 4">HY188</strain>
    </source>
</reference>
<keyword evidence="2" id="KW-0732">Signal</keyword>
<name>A0A516WZN8_9ACTN</name>
<organism evidence="3 4">
    <name type="scientific">Tomitella fengzijianii</name>
    <dbReference type="NCBI Taxonomy" id="2597660"/>
    <lineage>
        <taxon>Bacteria</taxon>
        <taxon>Bacillati</taxon>
        <taxon>Actinomycetota</taxon>
        <taxon>Actinomycetes</taxon>
        <taxon>Mycobacteriales</taxon>
        <taxon>Tomitella</taxon>
    </lineage>
</organism>
<dbReference type="InterPro" id="IPR050275">
    <property type="entry name" value="PGM_Phosphatase"/>
</dbReference>
<evidence type="ECO:0000256" key="2">
    <source>
        <dbReference type="SAM" id="SignalP"/>
    </source>
</evidence>
<dbReference type="CDD" id="cd07067">
    <property type="entry name" value="HP_PGM_like"/>
    <property type="match status" value="1"/>
</dbReference>
<evidence type="ECO:0000313" key="3">
    <source>
        <dbReference type="EMBL" id="QDQ96265.1"/>
    </source>
</evidence>
<dbReference type="PROSITE" id="PS51257">
    <property type="entry name" value="PROKAR_LIPOPROTEIN"/>
    <property type="match status" value="1"/>
</dbReference>
<evidence type="ECO:0000256" key="1">
    <source>
        <dbReference type="PIRSR" id="PIRSR613078-2"/>
    </source>
</evidence>
<dbReference type="SMART" id="SM00855">
    <property type="entry name" value="PGAM"/>
    <property type="match status" value="1"/>
</dbReference>
<dbReference type="Pfam" id="PF00300">
    <property type="entry name" value="His_Phos_1"/>
    <property type="match status" value="1"/>
</dbReference>
<protein>
    <submittedName>
        <fullName evidence="3">Histidine phosphatase family protein</fullName>
    </submittedName>
</protein>